<dbReference type="OrthoDB" id="481625at2"/>
<feature type="chain" id="PRO_5007300578" description="PEP-CTERM sorting domain-containing protein" evidence="1">
    <location>
        <begin position="27"/>
        <end position="322"/>
    </location>
</feature>
<evidence type="ECO:0000256" key="1">
    <source>
        <dbReference type="SAM" id="SignalP"/>
    </source>
</evidence>
<organism evidence="2 3">
    <name type="scientific">Scytonema hofmannii PCC 7110</name>
    <dbReference type="NCBI Taxonomy" id="128403"/>
    <lineage>
        <taxon>Bacteria</taxon>
        <taxon>Bacillati</taxon>
        <taxon>Cyanobacteriota</taxon>
        <taxon>Cyanophyceae</taxon>
        <taxon>Nostocales</taxon>
        <taxon>Scytonemataceae</taxon>
        <taxon>Scytonema</taxon>
    </lineage>
</organism>
<dbReference type="AlphaFoldDB" id="A0A139X6T5"/>
<reference evidence="2 3" key="1">
    <citation type="journal article" date="2013" name="Genome Biol. Evol.">
        <title>Genomes of Stigonematalean cyanobacteria (subsection V) and the evolution of oxygenic photosynthesis from prokaryotes to plastids.</title>
        <authorList>
            <person name="Dagan T."/>
            <person name="Roettger M."/>
            <person name="Stucken K."/>
            <person name="Landan G."/>
            <person name="Koch R."/>
            <person name="Major P."/>
            <person name="Gould S.B."/>
            <person name="Goremykin V.V."/>
            <person name="Rippka R."/>
            <person name="Tandeau de Marsac N."/>
            <person name="Gugger M."/>
            <person name="Lockhart P.J."/>
            <person name="Allen J.F."/>
            <person name="Brune I."/>
            <person name="Maus I."/>
            <person name="Puhler A."/>
            <person name="Martin W.F."/>
        </authorList>
    </citation>
    <scope>NUCLEOTIDE SEQUENCE [LARGE SCALE GENOMIC DNA]</scope>
    <source>
        <strain evidence="2 3">PCC 7110</strain>
    </source>
</reference>
<dbReference type="EMBL" id="ANNX02000029">
    <property type="protein sequence ID" value="KYC40375.1"/>
    <property type="molecule type" value="Genomic_DNA"/>
</dbReference>
<proteinExistence type="predicted"/>
<comment type="caution">
    <text evidence="2">The sequence shown here is derived from an EMBL/GenBank/DDBJ whole genome shotgun (WGS) entry which is preliminary data.</text>
</comment>
<keyword evidence="1" id="KW-0732">Signal</keyword>
<evidence type="ECO:0000313" key="3">
    <source>
        <dbReference type="Proteomes" id="UP000076925"/>
    </source>
</evidence>
<protein>
    <recommendedName>
        <fullName evidence="4">PEP-CTERM sorting domain-containing protein</fullName>
    </recommendedName>
</protein>
<accession>A0A139X6T5</accession>
<feature type="signal peptide" evidence="1">
    <location>
        <begin position="1"/>
        <end position="26"/>
    </location>
</feature>
<gene>
    <name evidence="2" type="ORF">WA1_26535</name>
</gene>
<evidence type="ECO:0008006" key="4">
    <source>
        <dbReference type="Google" id="ProtNLM"/>
    </source>
</evidence>
<sequence length="322" mass="34651">MRKSCLSLFLGLTATATVLTPINVQAATFDYSKIKNLPLTPIDSNYVLDFFGDISQNEGYALVNNLDPNAPDAGHESTALNALPGSAGYYTMGRNVSPIPNGATRSATLQSIKGFPNLSNYLNSNNIPLSSIGYSYGQKSARDFTKALNLGEDKLGQDWFASPDSPIEERIYRANPEDVEVYLTYGTTKFLTLGYTPIYFAVDNGPTPGVTDNFNVFWDNPSPAFKVAGLDPLASGLADAFLLDLAAAGGSIQSVSEDPAVQADFAEFNEYDVTFVNFPLQLRAVSSRNVPEPLSVLGLLMFGALGAVTRVAKLRSSHQKMS</sequence>
<dbReference type="RefSeq" id="WP_017746864.1">
    <property type="nucleotide sequence ID" value="NZ_KQ976354.1"/>
</dbReference>
<name>A0A139X6T5_9CYAN</name>
<keyword evidence="3" id="KW-1185">Reference proteome</keyword>
<evidence type="ECO:0000313" key="2">
    <source>
        <dbReference type="EMBL" id="KYC40375.1"/>
    </source>
</evidence>
<dbReference type="Proteomes" id="UP000076925">
    <property type="component" value="Unassembled WGS sequence"/>
</dbReference>